<feature type="disulfide bond" evidence="12">
    <location>
        <begin position="1324"/>
        <end position="1341"/>
    </location>
</feature>
<dbReference type="PROSITE" id="PS51220">
    <property type="entry name" value="NIDO"/>
    <property type="match status" value="1"/>
</dbReference>
<dbReference type="GO" id="GO:0005604">
    <property type="term" value="C:basement membrane"/>
    <property type="evidence" value="ECO:0007669"/>
    <property type="project" value="UniProtKB-SubCell"/>
</dbReference>
<evidence type="ECO:0000256" key="5">
    <source>
        <dbReference type="ARBA" id="ARBA00022729"/>
    </source>
</evidence>
<dbReference type="InterPro" id="IPR003886">
    <property type="entry name" value="NIDO_dom"/>
</dbReference>
<feature type="disulfide bond" evidence="12">
    <location>
        <begin position="1369"/>
        <end position="1386"/>
    </location>
</feature>
<dbReference type="PROSITE" id="PS00010">
    <property type="entry name" value="ASX_HYDROXYL"/>
    <property type="match status" value="2"/>
</dbReference>
<evidence type="ECO:0000256" key="11">
    <source>
        <dbReference type="ARBA" id="ARBA00023180"/>
    </source>
</evidence>
<evidence type="ECO:0000259" key="17">
    <source>
        <dbReference type="PROSITE" id="PS51220"/>
    </source>
</evidence>
<feature type="domain" description="EGF-like" evidence="15">
    <location>
        <begin position="1446"/>
        <end position="1486"/>
    </location>
</feature>
<evidence type="ECO:0000256" key="6">
    <source>
        <dbReference type="ARBA" id="ARBA00022737"/>
    </source>
</evidence>
<dbReference type="FunFam" id="2.10.25.10:FF:000038">
    <property type="entry name" value="Fibrillin 2"/>
    <property type="match status" value="1"/>
</dbReference>
<feature type="repeat" description="LDL-receptor class B" evidence="13">
    <location>
        <begin position="1579"/>
        <end position="1621"/>
    </location>
</feature>
<dbReference type="PROSITE" id="PS01187">
    <property type="entry name" value="EGF_CA"/>
    <property type="match status" value="1"/>
</dbReference>
<dbReference type="SMART" id="SM00274">
    <property type="entry name" value="FOLN"/>
    <property type="match status" value="5"/>
</dbReference>
<dbReference type="SMART" id="SM00682">
    <property type="entry name" value="G2F"/>
    <property type="match status" value="1"/>
</dbReference>
<feature type="disulfide bond" evidence="12">
    <location>
        <begin position="1133"/>
        <end position="1150"/>
    </location>
</feature>
<evidence type="ECO:0000256" key="10">
    <source>
        <dbReference type="ARBA" id="ARBA00023157"/>
    </source>
</evidence>
<dbReference type="SMART" id="SM00181">
    <property type="entry name" value="EGF"/>
    <property type="match status" value="19"/>
</dbReference>
<feature type="disulfide bond" evidence="12">
    <location>
        <begin position="1414"/>
        <end position="1431"/>
    </location>
</feature>
<evidence type="ECO:0000313" key="18">
    <source>
        <dbReference type="EMBL" id="KRY11762.1"/>
    </source>
</evidence>
<dbReference type="Pfam" id="PF06119">
    <property type="entry name" value="NIDO"/>
    <property type="match status" value="1"/>
</dbReference>
<dbReference type="InterPro" id="IPR003645">
    <property type="entry name" value="Fol_N"/>
</dbReference>
<feature type="domain" description="EGF-like" evidence="15">
    <location>
        <begin position="1404"/>
        <end position="1443"/>
    </location>
</feature>
<evidence type="ECO:0000256" key="13">
    <source>
        <dbReference type="PROSITE-ProRule" id="PRU00461"/>
    </source>
</evidence>
<keyword evidence="6" id="KW-0677">Repeat</keyword>
<evidence type="ECO:0000256" key="7">
    <source>
        <dbReference type="ARBA" id="ARBA00022837"/>
    </source>
</evidence>
<keyword evidence="7" id="KW-0106">Calcium</keyword>
<evidence type="ECO:0000256" key="14">
    <source>
        <dbReference type="SAM" id="MobiDB-lite"/>
    </source>
</evidence>
<dbReference type="InterPro" id="IPR000742">
    <property type="entry name" value="EGF"/>
</dbReference>
<feature type="domain" description="EGF-like" evidence="15">
    <location>
        <begin position="933"/>
        <end position="972"/>
    </location>
</feature>
<dbReference type="Pfam" id="PF07474">
    <property type="entry name" value="G2F"/>
    <property type="match status" value="1"/>
</dbReference>
<dbReference type="SMART" id="SM00539">
    <property type="entry name" value="NIDO"/>
    <property type="match status" value="1"/>
</dbReference>
<dbReference type="InterPro" id="IPR006605">
    <property type="entry name" value="G2_nidogen/fibulin_G2F"/>
</dbReference>
<dbReference type="Gene3D" id="2.120.10.30">
    <property type="entry name" value="TolB, C-terminal domain"/>
    <property type="match status" value="1"/>
</dbReference>
<dbReference type="OrthoDB" id="9990982at2759"/>
<dbReference type="InterPro" id="IPR011042">
    <property type="entry name" value="6-blade_b-propeller_TolB-like"/>
</dbReference>
<protein>
    <submittedName>
        <fullName evidence="18">Nidogen-1</fullName>
    </submittedName>
</protein>
<dbReference type="InterPro" id="IPR009017">
    <property type="entry name" value="GFP"/>
</dbReference>
<dbReference type="InterPro" id="IPR000033">
    <property type="entry name" value="LDLR_classB_rpt"/>
</dbReference>
<feature type="domain" description="EGF-like" evidence="15">
    <location>
        <begin position="1311"/>
        <end position="1355"/>
    </location>
</feature>
<dbReference type="SMART" id="SM00135">
    <property type="entry name" value="LY"/>
    <property type="match status" value="5"/>
</dbReference>
<keyword evidence="11" id="KW-0325">Glycoprotein</keyword>
<keyword evidence="5" id="KW-0732">Signal</keyword>
<feature type="repeat" description="LDL-receptor class B" evidence="13">
    <location>
        <begin position="1622"/>
        <end position="1666"/>
    </location>
</feature>
<feature type="compositionally biased region" description="Acidic residues" evidence="14">
    <location>
        <begin position="329"/>
        <end position="371"/>
    </location>
</feature>
<dbReference type="PANTHER" id="PTHR24039">
    <property type="entry name" value="FIBRILLIN-RELATED"/>
    <property type="match status" value="1"/>
</dbReference>
<evidence type="ECO:0000256" key="3">
    <source>
        <dbReference type="ARBA" id="ARBA00022530"/>
    </source>
</evidence>
<feature type="region of interest" description="Disordered" evidence="14">
    <location>
        <begin position="327"/>
        <end position="374"/>
    </location>
</feature>
<dbReference type="SUPFAM" id="SSF57184">
    <property type="entry name" value="Growth factor receptor domain"/>
    <property type="match status" value="1"/>
</dbReference>
<dbReference type="InterPro" id="IPR000152">
    <property type="entry name" value="EGF-type_Asp/Asn_hydroxyl_site"/>
</dbReference>
<dbReference type="InterPro" id="IPR001881">
    <property type="entry name" value="EGF-like_Ca-bd_dom"/>
</dbReference>
<accession>A0A0V0ZH98</accession>
<comment type="subcellular location">
    <subcellularLocation>
        <location evidence="1">Secreted</location>
        <location evidence="1">Extracellular space</location>
        <location evidence="1">Extracellular matrix</location>
        <location evidence="1">Basement membrane</location>
    </subcellularLocation>
</comment>
<reference evidence="18 19" key="1">
    <citation type="submission" date="2015-01" db="EMBL/GenBank/DDBJ databases">
        <title>Evolution of Trichinella species and genotypes.</title>
        <authorList>
            <person name="Korhonen P.K."/>
            <person name="Edoardo P."/>
            <person name="Giuseppe L.R."/>
            <person name="Gasser R.B."/>
        </authorList>
    </citation>
    <scope>NUCLEOTIDE SEQUENCE [LARGE SCALE GENOMIC DNA]</scope>
    <source>
        <strain evidence="18">ISS2496</strain>
    </source>
</reference>
<dbReference type="PROSITE" id="PS01186">
    <property type="entry name" value="EGF_2"/>
    <property type="match status" value="15"/>
</dbReference>
<dbReference type="PROSITE" id="PS50026">
    <property type="entry name" value="EGF_3"/>
    <property type="match status" value="13"/>
</dbReference>
<dbReference type="EMBL" id="JYDQ01000184">
    <property type="protein sequence ID" value="KRY11762.1"/>
    <property type="molecule type" value="Genomic_DNA"/>
</dbReference>
<comment type="caution">
    <text evidence="12">Lacks conserved residue(s) required for the propagation of feature annotation.</text>
</comment>
<comment type="caution">
    <text evidence="18">The sequence shown here is derived from an EMBL/GenBank/DDBJ whole genome shotgun (WGS) entry which is preliminary data.</text>
</comment>
<dbReference type="PROSITE" id="PS50993">
    <property type="entry name" value="NIDOGEN_G2"/>
    <property type="match status" value="1"/>
</dbReference>
<feature type="domain" description="EGF-like" evidence="15">
    <location>
        <begin position="1166"/>
        <end position="1209"/>
    </location>
</feature>
<proteinExistence type="predicted"/>
<dbReference type="SUPFAM" id="SSF57196">
    <property type="entry name" value="EGF/Laminin"/>
    <property type="match status" value="2"/>
</dbReference>
<name>A0A0V0ZH98_9BILA</name>
<dbReference type="PROSITE" id="PS51120">
    <property type="entry name" value="LDLRB"/>
    <property type="match status" value="3"/>
</dbReference>
<dbReference type="Proteomes" id="UP000054783">
    <property type="component" value="Unassembled WGS sequence"/>
</dbReference>
<dbReference type="CDD" id="cd00054">
    <property type="entry name" value="EGF_CA"/>
    <property type="match status" value="1"/>
</dbReference>
<feature type="domain" description="Nidogen G2 beta-barrel" evidence="16">
    <location>
        <begin position="470"/>
        <end position="595"/>
    </location>
</feature>
<evidence type="ECO:0000256" key="8">
    <source>
        <dbReference type="ARBA" id="ARBA00022869"/>
    </source>
</evidence>
<keyword evidence="2" id="KW-0964">Secreted</keyword>
<dbReference type="GO" id="GO:0005509">
    <property type="term" value="F:calcium ion binding"/>
    <property type="evidence" value="ECO:0007669"/>
    <property type="project" value="InterPro"/>
</dbReference>
<dbReference type="InterPro" id="IPR009030">
    <property type="entry name" value="Growth_fac_rcpt_cys_sf"/>
</dbReference>
<feature type="domain" description="EGF-like" evidence="15">
    <location>
        <begin position="1217"/>
        <end position="1258"/>
    </location>
</feature>
<keyword evidence="19" id="KW-1185">Reference proteome</keyword>
<evidence type="ECO:0000256" key="2">
    <source>
        <dbReference type="ARBA" id="ARBA00022525"/>
    </source>
</evidence>
<dbReference type="Gene3D" id="2.10.25.10">
    <property type="entry name" value="Laminin"/>
    <property type="match status" value="15"/>
</dbReference>
<feature type="domain" description="EGF-like" evidence="15">
    <location>
        <begin position="1123"/>
        <end position="1164"/>
    </location>
</feature>
<dbReference type="Pfam" id="PF12947">
    <property type="entry name" value="EGF_3"/>
    <property type="match status" value="5"/>
</dbReference>
<keyword evidence="10 12" id="KW-1015">Disulfide bond</keyword>
<sequence length="1797" mass="201374">LCFFIFGRVSQFFKIHINFFCCNKLNCDFVCFRRRNFLSTTPANQFCYSRRGKKSIDHFQLYKNSASFPSFQFQLMLFVCYCFCAILFAQVGAVPKQNFYPFGRHHGDHSLPPNDDQSSDEFQLLDSIHFYGKAYRSVYINENGMISFDTDFNSYRTGELIDFGHPLIAIFYADVDISGPHGGHVFYRTSQDPELLKTSSDLIRNKFHWDASDYEAKSLLIVTWDRVGSYQRHNDRVNSFQLVISSNETTSYAQFLYADDEIQWIKSTDKHPHGGNQIARAVFVAAEDKIYALPESYSRRMFDINKETNVALPGVFLYRISESTIVNPQEDDEEADDYYPYDQSEYEDGEPLEYTENNEEQKLEEESDETEQAGLMCPDNFHGDSCPENCHLIQEKYCQRCHCPQDVADHTSTPSTGSRDSYGKSVDHCLYVGPHACHANAECVNYQDGFCCRCKVGFIGNGMDCLSENEAQRISGRVSGRLNDVDMVDSELHTYAVLEDGRTYTAISRIPEKIGSSMLFLNTLGSIMGWLFSKPTNQSVENGFTMTGGRLNRTVTVHVADQHTVTIQQDFSGQDNHGYLKTNVFIAGTVPHLPPRVVKSYSNLLVTAGNERYSVIVDQTIRFDQSCPFLHVQTGSRSLLKQDRSYVVYETAEQMVRYAAGNSLEPPGYQRENPCQEGAHDCTGPHVVCVPENQRYRCACEDGYQMQYGRENSLVCIDLDECSHGMHRCDINANCINMEGGYSCQCLPGFYGDGYQCSGKKNTASNSFSKSLSARALLINRFGKVTEQLICGMKICNTNADCLLDHATRLPRCVCRPGFVGDGVSCTLIGKEMMTVDLRLPGQQPSSDPCDQVRCHDQAECTVDENHVARCYCKSGYQGDGYSCEIVSYETGSRDNDCEKLQCGTNAQCSLDQNGIARCFCIHGFEGDGYYCKPITCERIHCSADAECHYTTNGVAQCICKDGYEGDGFHCQRKLQTTETYPKECLQFICGKNAECRLNHQGNPGCYCKEGFERDGVHCRQAGLDSTTPTFSCENIRCGENAQCYRDYTGVANCYCNHGYEGDGYQCRPVEAEQRDQCDQINCGSNAFCKIDRVTSEPTCHCESGYQRDGDICKLVEDRQEQPGNLCRSHQDCSEHGHCTYNDAIEAYQCQCRPPYSGDGIHCFLEAETCEHTRNCHPDADCVFEQHETGGGYRCRCRKGFSGNGYQCQPLESVAAAEIQCNVLNTCHPNAQCVFDSNSRRYVCQCQQGFTGDGYNCQETSRSEEKAMHPCQSADDCHVNAHCVNVPSSPDQYLCECLPGFRGDGLNICEPADECNPGAQPTGCAEQAACLYDNNEQAYKCRCLQGYAGDGKTCTLERTQDCSFDPSLCHRDAECLFEHERSMHICQCRPGFLGDGYYSCQLQSSESCVVQNLCDPQARCVPNERGTDFHCVCNAGYEGDGFTCNRITDCSRDTNICDENAVCVSENLRHVCRCKPGYHGSGFICSSDSRVRGRALVFSQGMSLVQRGLLPDDYGKQLIVVPFQIAVGVDYDCQDDKIYWTDVSGHSVHSSNLDGSNVTTLFDTDIVSPEGIVIDSLNRNLYYTDSIRDEIVVSSLRGNHRVAIIKDGLVNPRALALDPIDRKLYYSDWHREKPVIGRLNLDGTARELFVTSNIALPNGLVVLNRRRELCWADAGTQRLECIGLNGGGRHVIFAPLGYPFGLTAHNEETFYWTDWEDKRIHSVNIYGQDHHSMEAAVGASGKLYGIVAIPTQCFPGESPCMFNNGGCRYVCTPDHRGARRCLCPNDVSEVECNEVFR</sequence>
<feature type="domain" description="EGF-like" evidence="15">
    <location>
        <begin position="846"/>
        <end position="885"/>
    </location>
</feature>
<feature type="domain" description="EGF-like" evidence="15">
    <location>
        <begin position="787"/>
        <end position="827"/>
    </location>
</feature>
<feature type="disulfide bond" evidence="12">
    <location>
        <begin position="796"/>
        <end position="813"/>
    </location>
</feature>
<dbReference type="InterPro" id="IPR024731">
    <property type="entry name" value="NELL2-like_EGF"/>
</dbReference>
<keyword evidence="3" id="KW-0272">Extracellular matrix</keyword>
<evidence type="ECO:0000259" key="16">
    <source>
        <dbReference type="PROSITE" id="PS50993"/>
    </source>
</evidence>
<organism evidence="18 19">
    <name type="scientific">Trichinella patagoniensis</name>
    <dbReference type="NCBI Taxonomy" id="990121"/>
    <lineage>
        <taxon>Eukaryota</taxon>
        <taxon>Metazoa</taxon>
        <taxon>Ecdysozoa</taxon>
        <taxon>Nematoda</taxon>
        <taxon>Enoplea</taxon>
        <taxon>Dorylaimia</taxon>
        <taxon>Trichinellida</taxon>
        <taxon>Trichinellidae</taxon>
        <taxon>Trichinella</taxon>
    </lineage>
</organism>
<feature type="repeat" description="LDL-receptor class B" evidence="13">
    <location>
        <begin position="1536"/>
        <end position="1578"/>
    </location>
</feature>
<evidence type="ECO:0000256" key="12">
    <source>
        <dbReference type="PROSITE-ProRule" id="PRU00076"/>
    </source>
</evidence>
<feature type="domain" description="NIDO" evidence="17">
    <location>
        <begin position="170"/>
        <end position="323"/>
    </location>
</feature>
<feature type="non-terminal residue" evidence="18">
    <location>
        <position position="1"/>
    </location>
</feature>
<feature type="domain" description="EGF-like" evidence="15">
    <location>
        <begin position="1358"/>
        <end position="1401"/>
    </location>
</feature>
<keyword evidence="4 12" id="KW-0245">EGF-like domain</keyword>
<dbReference type="SUPFAM" id="SSF54511">
    <property type="entry name" value="GFP-like"/>
    <property type="match status" value="1"/>
</dbReference>
<dbReference type="GO" id="GO:0007160">
    <property type="term" value="P:cell-matrix adhesion"/>
    <property type="evidence" value="ECO:0007669"/>
    <property type="project" value="InterPro"/>
</dbReference>
<evidence type="ECO:0000256" key="4">
    <source>
        <dbReference type="ARBA" id="ARBA00022536"/>
    </source>
</evidence>
<dbReference type="FunFam" id="2.120.10.30:FF:000241">
    <property type="entry name" value="Low-density lipoprotein receptor-related protein 6"/>
    <property type="match status" value="1"/>
</dbReference>
<feature type="domain" description="EGF-like" evidence="15">
    <location>
        <begin position="425"/>
        <end position="466"/>
    </location>
</feature>
<evidence type="ECO:0000256" key="9">
    <source>
        <dbReference type="ARBA" id="ARBA00022889"/>
    </source>
</evidence>
<dbReference type="Pfam" id="PF00058">
    <property type="entry name" value="Ldl_recept_b"/>
    <property type="match status" value="2"/>
</dbReference>
<dbReference type="InterPro" id="IPR018097">
    <property type="entry name" value="EGF_Ca-bd_CS"/>
</dbReference>
<evidence type="ECO:0000313" key="19">
    <source>
        <dbReference type="Proteomes" id="UP000054783"/>
    </source>
</evidence>
<dbReference type="Gene3D" id="2.40.155.10">
    <property type="entry name" value="Green fluorescent protein"/>
    <property type="match status" value="1"/>
</dbReference>
<dbReference type="STRING" id="990121.A0A0V0ZH98"/>
<feature type="disulfide bond" evidence="12">
    <location>
        <begin position="1227"/>
        <end position="1244"/>
    </location>
</feature>
<keyword evidence="8" id="KW-0084">Basement membrane</keyword>
<feature type="domain" description="EGF-like" evidence="15">
    <location>
        <begin position="1267"/>
        <end position="1310"/>
    </location>
</feature>
<evidence type="ECO:0000256" key="1">
    <source>
        <dbReference type="ARBA" id="ARBA00004302"/>
    </source>
</evidence>
<gene>
    <name evidence="18" type="primary">Nid1</name>
    <name evidence="18" type="ORF">T12_203</name>
</gene>
<keyword evidence="9" id="KW-0130">Cell adhesion</keyword>
<dbReference type="SUPFAM" id="SSF63825">
    <property type="entry name" value="YWTD domain"/>
    <property type="match status" value="1"/>
</dbReference>
<feature type="domain" description="EGF-like" evidence="15">
    <location>
        <begin position="718"/>
        <end position="758"/>
    </location>
</feature>
<dbReference type="SMART" id="SM00179">
    <property type="entry name" value="EGF_CA"/>
    <property type="match status" value="6"/>
</dbReference>
<evidence type="ECO:0000259" key="15">
    <source>
        <dbReference type="PROSITE" id="PS50026"/>
    </source>
</evidence>